<sequence>MEKIINKFLLEYRNKNKKRFDLQSLEKYIMANYKDNQTYLKHGGYKAFYSQMVLLKENNIIKEIASSMYNGYNPPLKTKWQILSQVNNSNWDKSKILKLSNYLDFSYYIKNPSYQTDVEWEYIENIYKFLVSRDKREWASIEERSLELFYDEKYLKNKKDITKGKYGILNRLKITREDLKMKKYGEMFIYWNKGVEHIKKVIILENHSTFFTYKRAAQVMGDIFGFVPDAIIYGEGKKIEDSLSFIDEITDSLEVEILYFGDIDAEGLGIYYRLKDKYKDLNMSLQYEAYKNLLNLCTRNYPAEGQNKNEIYLEAFLQDMKPYLESSKLEKITEIWSNDFRVPQELIDYEYLMKVRA</sequence>
<organism evidence="2 3">
    <name type="scientific">Acetoanaerobium noterae</name>
    <dbReference type="NCBI Taxonomy" id="745369"/>
    <lineage>
        <taxon>Bacteria</taxon>
        <taxon>Bacillati</taxon>
        <taxon>Bacillota</taxon>
        <taxon>Clostridia</taxon>
        <taxon>Peptostreptococcales</taxon>
        <taxon>Filifactoraceae</taxon>
        <taxon>Acetoanaerobium</taxon>
    </lineage>
</organism>
<dbReference type="InterPro" id="IPR036078">
    <property type="entry name" value="Spo11/TopoVI_A_sf"/>
</dbReference>
<protein>
    <recommendedName>
        <fullName evidence="1">Wadjet protein JetD C-terminal domain-containing protein</fullName>
    </recommendedName>
</protein>
<name>A0A1T5BJD7_9FIRM</name>
<dbReference type="InterPro" id="IPR024534">
    <property type="entry name" value="JetD_C"/>
</dbReference>
<gene>
    <name evidence="2" type="ORF">SAMN02745120_1670</name>
</gene>
<dbReference type="Pfam" id="PF09983">
    <property type="entry name" value="JetD_C"/>
    <property type="match status" value="1"/>
</dbReference>
<evidence type="ECO:0000259" key="1">
    <source>
        <dbReference type="Pfam" id="PF09983"/>
    </source>
</evidence>
<evidence type="ECO:0000313" key="2">
    <source>
        <dbReference type="EMBL" id="SKB47391.1"/>
    </source>
</evidence>
<dbReference type="Proteomes" id="UP000243406">
    <property type="component" value="Unassembled WGS sequence"/>
</dbReference>
<dbReference type="SUPFAM" id="SSF56726">
    <property type="entry name" value="DNA topoisomerase IV, alpha subunit"/>
    <property type="match status" value="1"/>
</dbReference>
<dbReference type="RefSeq" id="WP_079589522.1">
    <property type="nucleotide sequence ID" value="NZ_FUYN01000003.1"/>
</dbReference>
<evidence type="ECO:0000313" key="3">
    <source>
        <dbReference type="Proteomes" id="UP000243406"/>
    </source>
</evidence>
<proteinExistence type="predicted"/>
<dbReference type="OrthoDB" id="9809365at2"/>
<keyword evidence="3" id="KW-1185">Reference proteome</keyword>
<reference evidence="3" key="1">
    <citation type="submission" date="2017-02" db="EMBL/GenBank/DDBJ databases">
        <authorList>
            <person name="Varghese N."/>
            <person name="Submissions S."/>
        </authorList>
    </citation>
    <scope>NUCLEOTIDE SEQUENCE [LARGE SCALE GENOMIC DNA]</scope>
    <source>
        <strain evidence="3">ATCC 35199</strain>
    </source>
</reference>
<accession>A0A1T5BJD7</accession>
<dbReference type="GO" id="GO:0005694">
    <property type="term" value="C:chromosome"/>
    <property type="evidence" value="ECO:0007669"/>
    <property type="project" value="InterPro"/>
</dbReference>
<dbReference type="AlphaFoldDB" id="A0A1T5BJD7"/>
<dbReference type="GO" id="GO:0003677">
    <property type="term" value="F:DNA binding"/>
    <property type="evidence" value="ECO:0007669"/>
    <property type="project" value="InterPro"/>
</dbReference>
<dbReference type="EMBL" id="FUYN01000003">
    <property type="protein sequence ID" value="SKB47391.1"/>
    <property type="molecule type" value="Genomic_DNA"/>
</dbReference>
<feature type="domain" description="Wadjet protein JetD C-terminal" evidence="1">
    <location>
        <begin position="197"/>
        <end position="285"/>
    </location>
</feature>